<comment type="caution">
    <text evidence="2">The sequence shown here is derived from an EMBL/GenBank/DDBJ whole genome shotgun (WGS) entry which is preliminary data.</text>
</comment>
<dbReference type="RefSeq" id="WP_153096492.1">
    <property type="nucleotide sequence ID" value="NZ_CP137557.1"/>
</dbReference>
<dbReference type="EMBL" id="VZBP01000055">
    <property type="protein sequence ID" value="MQO08986.1"/>
    <property type="molecule type" value="Genomic_DNA"/>
</dbReference>
<evidence type="ECO:0000313" key="4">
    <source>
        <dbReference type="Proteomes" id="UP000442105"/>
    </source>
</evidence>
<dbReference type="Proteomes" id="UP000442105">
    <property type="component" value="Unassembled WGS sequence"/>
</dbReference>
<dbReference type="Proteomes" id="UP000405805">
    <property type="component" value="Unassembled WGS sequence"/>
</dbReference>
<dbReference type="SUPFAM" id="SSF57938">
    <property type="entry name" value="DnaJ/Hsp40 cysteine-rich domain"/>
    <property type="match status" value="1"/>
</dbReference>
<dbReference type="Gene3D" id="6.20.20.10">
    <property type="match status" value="1"/>
</dbReference>
<dbReference type="AlphaFoldDB" id="A0AA90VDX1"/>
<evidence type="ECO:0000313" key="1">
    <source>
        <dbReference type="EMBL" id="MQN12709.1"/>
    </source>
</evidence>
<sequence length="79" mass="9087">MSKERRVLELVPPSCQITHETVICHGHECGYCHGNGYFWGRDANWESVKVPCPICQGKKEMKAIIEITWLPDNEKTTKK</sequence>
<dbReference type="InterPro" id="IPR036410">
    <property type="entry name" value="HSP_DnaJ_Cys-rich_dom_sf"/>
</dbReference>
<gene>
    <name evidence="2" type="ORF">F7D57_04465</name>
    <name evidence="1" type="ORF">F7D95_07725</name>
</gene>
<proteinExistence type="predicted"/>
<reference evidence="2" key="2">
    <citation type="submission" date="2022-12" db="EMBL/GenBank/DDBJ databases">
        <title>Distinct polysaccharide growth profiles of human intestinal Prevotella copri isolates.</title>
        <authorList>
            <person name="Fehlner-Peach H."/>
            <person name="Magnabosco C."/>
            <person name="Raghavan V."/>
            <person name="Scher J.U."/>
            <person name="Tett A."/>
            <person name="Cox L.M."/>
            <person name="Gottsegen C."/>
            <person name="Watters A."/>
            <person name="Wiltshire- Gordon J.D."/>
            <person name="Segata N."/>
            <person name="Bonneau R."/>
            <person name="Littman D.R."/>
        </authorList>
    </citation>
    <scope>NUCLEOTIDE SEQUENCE</scope>
    <source>
        <strain evidence="2">IA624</strain>
        <strain evidence="1">IAQ1179</strain>
    </source>
</reference>
<dbReference type="EMBL" id="VZCW01000208">
    <property type="protein sequence ID" value="MQN12709.1"/>
    <property type="molecule type" value="Genomic_DNA"/>
</dbReference>
<name>A0AA90VDX1_9BACT</name>
<evidence type="ECO:0000313" key="3">
    <source>
        <dbReference type="Proteomes" id="UP000405805"/>
    </source>
</evidence>
<protein>
    <submittedName>
        <fullName evidence="2">Uncharacterized protein</fullName>
    </submittedName>
</protein>
<evidence type="ECO:0000313" key="2">
    <source>
        <dbReference type="EMBL" id="MQO08986.1"/>
    </source>
</evidence>
<organism evidence="2 3">
    <name type="scientific">Segatella copri</name>
    <dbReference type="NCBI Taxonomy" id="165179"/>
    <lineage>
        <taxon>Bacteria</taxon>
        <taxon>Pseudomonadati</taxon>
        <taxon>Bacteroidota</taxon>
        <taxon>Bacteroidia</taxon>
        <taxon>Bacteroidales</taxon>
        <taxon>Prevotellaceae</taxon>
        <taxon>Segatella</taxon>
    </lineage>
</organism>
<accession>A0AA90VDX1</accession>
<reference evidence="3 4" key="1">
    <citation type="submission" date="2019-09" db="EMBL/GenBank/DDBJ databases">
        <title>Distinct polysaccharide growth profiles of human intestinal Prevotella copri isolates.</title>
        <authorList>
            <person name="Fehlner-Peach H."/>
            <person name="Magnabosco C."/>
            <person name="Raghavan V."/>
            <person name="Scher J.U."/>
            <person name="Tett A."/>
            <person name="Cox L.M."/>
            <person name="Gottsegen C."/>
            <person name="Watters A."/>
            <person name="Wiltshire- Gordon J.D."/>
            <person name="Segata N."/>
            <person name="Bonneau R."/>
            <person name="Littman D.R."/>
        </authorList>
    </citation>
    <scope>NUCLEOTIDE SEQUENCE [LARGE SCALE GENOMIC DNA]</scope>
    <source>
        <strain evidence="3">iA624</strain>
        <strain evidence="4">iAQ1179</strain>
    </source>
</reference>